<gene>
    <name evidence="2" type="ORF">SAMN04490209_3818</name>
</gene>
<evidence type="ECO:0000313" key="3">
    <source>
        <dbReference type="Proteomes" id="UP000182085"/>
    </source>
</evidence>
<proteinExistence type="predicted"/>
<organism evidence="2 3">
    <name type="scientific">Pseudomonas rhodesiae</name>
    <dbReference type="NCBI Taxonomy" id="76760"/>
    <lineage>
        <taxon>Bacteria</taxon>
        <taxon>Pseudomonadati</taxon>
        <taxon>Pseudomonadota</taxon>
        <taxon>Gammaproteobacteria</taxon>
        <taxon>Pseudomonadales</taxon>
        <taxon>Pseudomonadaceae</taxon>
        <taxon>Pseudomonas</taxon>
    </lineage>
</organism>
<dbReference type="Proteomes" id="UP000182085">
    <property type="component" value="Chromosome I"/>
</dbReference>
<evidence type="ECO:0000313" key="2">
    <source>
        <dbReference type="EMBL" id="SDV13177.1"/>
    </source>
</evidence>
<dbReference type="InterPro" id="IPR006311">
    <property type="entry name" value="TAT_signal"/>
</dbReference>
<evidence type="ECO:0000256" key="1">
    <source>
        <dbReference type="SAM" id="SignalP"/>
    </source>
</evidence>
<feature type="chain" id="PRO_5042214160" description="Aminotransferase" evidence="1">
    <location>
        <begin position="27"/>
        <end position="74"/>
    </location>
</feature>
<reference evidence="2 3" key="1">
    <citation type="submission" date="2016-10" db="EMBL/GenBank/DDBJ databases">
        <authorList>
            <person name="Varghese N."/>
            <person name="Submissions S."/>
        </authorList>
    </citation>
    <scope>NUCLEOTIDE SEQUENCE [LARGE SCALE GENOMIC DNA]</scope>
    <source>
        <strain evidence="2 3">BS2777</strain>
    </source>
</reference>
<dbReference type="AlphaFoldDB" id="A0AAE8HET9"/>
<dbReference type="EMBL" id="LT629801">
    <property type="protein sequence ID" value="SDV13177.1"/>
    <property type="molecule type" value="Genomic_DNA"/>
</dbReference>
<dbReference type="RefSeq" id="WP_034137151.1">
    <property type="nucleotide sequence ID" value="NZ_BAAAEG010000001.1"/>
</dbReference>
<protein>
    <recommendedName>
        <fullName evidence="4">Aminotransferase</fullName>
    </recommendedName>
</protein>
<keyword evidence="3" id="KW-1185">Reference proteome</keyword>
<sequence length="74" mass="7864">MSTRREFLTYASLAARLPALNPTALAAEHASPFSFEQLVEQAQADALKSYSYPSNASAARLARLADSPAHALAS</sequence>
<dbReference type="PROSITE" id="PS51318">
    <property type="entry name" value="TAT"/>
    <property type="match status" value="1"/>
</dbReference>
<evidence type="ECO:0008006" key="4">
    <source>
        <dbReference type="Google" id="ProtNLM"/>
    </source>
</evidence>
<accession>A0AAE8HET9</accession>
<name>A0AAE8HET9_9PSED</name>
<keyword evidence="1" id="KW-0732">Signal</keyword>
<feature type="signal peptide" evidence="1">
    <location>
        <begin position="1"/>
        <end position="26"/>
    </location>
</feature>